<accession>A0A2K8SK54</accession>
<evidence type="ECO:0000313" key="2">
    <source>
        <dbReference type="EMBL" id="AUB35866.1"/>
    </source>
</evidence>
<evidence type="ECO:0000256" key="1">
    <source>
        <dbReference type="SAM" id="Coils"/>
    </source>
</evidence>
<dbReference type="RefSeq" id="WP_100897948.1">
    <property type="nucleotide sequence ID" value="NZ_CAWNNC010000001.1"/>
</dbReference>
<organism evidence="2 3">
    <name type="scientific">Nostoc flagelliforme CCNUN1</name>
    <dbReference type="NCBI Taxonomy" id="2038116"/>
    <lineage>
        <taxon>Bacteria</taxon>
        <taxon>Bacillati</taxon>
        <taxon>Cyanobacteriota</taxon>
        <taxon>Cyanophyceae</taxon>
        <taxon>Nostocales</taxon>
        <taxon>Nostocaceae</taxon>
        <taxon>Nostoc</taxon>
    </lineage>
</organism>
<dbReference type="EMBL" id="CP024785">
    <property type="protein sequence ID" value="AUB35866.1"/>
    <property type="molecule type" value="Genomic_DNA"/>
</dbReference>
<keyword evidence="3" id="KW-1185">Reference proteome</keyword>
<protein>
    <submittedName>
        <fullName evidence="2">Uncharacterized protein</fullName>
    </submittedName>
</protein>
<dbReference type="OrthoDB" id="487985at2"/>
<reference evidence="2 3" key="1">
    <citation type="submission" date="2017-11" db="EMBL/GenBank/DDBJ databases">
        <title>Complete genome of a free-living desiccation-tolerant cyanobacterium and its photosynthetic adaptation to extreme terrestrial habitat.</title>
        <authorList>
            <person name="Shang J."/>
        </authorList>
    </citation>
    <scope>NUCLEOTIDE SEQUENCE [LARGE SCALE GENOMIC DNA]</scope>
    <source>
        <strain evidence="2 3">CCNUN1</strain>
    </source>
</reference>
<sequence length="208" mass="23793">MTQSFMLTQETISTFQAQVELFEKCLHCPNAQHEASAKLAEIANTTGISQDELRQKIAQLLQKLDKLVKLLKKIRERANEGQAVLYFVKSNFLLKEILDDGYWVFYWGEDVKKTFEELTLGSVALYKDLKKAVSLETPKKDINYVVVETLKHSLKSLIEAGLRVNAFSQEEVNAFDLGDITPQESETMLIFLLTIKKWEPVYKRLAAS</sequence>
<keyword evidence="1" id="KW-0175">Coiled coil</keyword>
<name>A0A2K8SK54_9NOSO</name>
<dbReference type="KEGG" id="nfl:COO91_01759"/>
<dbReference type="Proteomes" id="UP000232003">
    <property type="component" value="Chromosome"/>
</dbReference>
<gene>
    <name evidence="2" type="ORF">COO91_01759</name>
</gene>
<proteinExistence type="predicted"/>
<evidence type="ECO:0000313" key="3">
    <source>
        <dbReference type="Proteomes" id="UP000232003"/>
    </source>
</evidence>
<feature type="coiled-coil region" evidence="1">
    <location>
        <begin position="50"/>
        <end position="77"/>
    </location>
</feature>
<dbReference type="AlphaFoldDB" id="A0A2K8SK54"/>